<evidence type="ECO:0000313" key="13">
    <source>
        <dbReference type="EMBL" id="CAF0871720.1"/>
    </source>
</evidence>
<dbReference type="EMBL" id="CAJNOI010000028">
    <property type="protein sequence ID" value="CAF0871720.1"/>
    <property type="molecule type" value="Genomic_DNA"/>
</dbReference>
<evidence type="ECO:0000313" key="14">
    <source>
        <dbReference type="Proteomes" id="UP000663832"/>
    </source>
</evidence>
<dbReference type="InterPro" id="IPR051830">
    <property type="entry name" value="NOTCH_homolog"/>
</dbReference>
<evidence type="ECO:0000256" key="8">
    <source>
        <dbReference type="SAM" id="Phobius"/>
    </source>
</evidence>
<evidence type="ECO:0000256" key="2">
    <source>
        <dbReference type="ARBA" id="ARBA00022692"/>
    </source>
</evidence>
<comment type="caution">
    <text evidence="12">The sequence shown here is derived from an EMBL/GenBank/DDBJ whole genome shotgun (WGS) entry which is preliminary data.</text>
</comment>
<feature type="transmembrane region" description="Helical" evidence="8">
    <location>
        <begin position="1361"/>
        <end position="1378"/>
    </location>
</feature>
<feature type="transmembrane region" description="Helical" evidence="8">
    <location>
        <begin position="1238"/>
        <end position="1261"/>
    </location>
</feature>
<dbReference type="GO" id="GO:0016020">
    <property type="term" value="C:membrane"/>
    <property type="evidence" value="ECO:0007669"/>
    <property type="project" value="UniProtKB-SubCell"/>
</dbReference>
<feature type="domain" description="EGF-like" evidence="10">
    <location>
        <begin position="965"/>
        <end position="1006"/>
    </location>
</feature>
<feature type="transmembrane region" description="Helical" evidence="8">
    <location>
        <begin position="1490"/>
        <end position="1511"/>
    </location>
</feature>
<dbReference type="Proteomes" id="UP000663877">
    <property type="component" value="Unassembled WGS sequence"/>
</dbReference>
<evidence type="ECO:0000313" key="12">
    <source>
        <dbReference type="EMBL" id="CAF0831558.1"/>
    </source>
</evidence>
<dbReference type="InterPro" id="IPR036055">
    <property type="entry name" value="LDL_receptor-like_sf"/>
</dbReference>
<feature type="chain" id="PRO_5036223248" description="G-protein coupled receptors family 1 profile domain-containing protein" evidence="9">
    <location>
        <begin position="19"/>
        <end position="1545"/>
    </location>
</feature>
<dbReference type="InterPro" id="IPR017452">
    <property type="entry name" value="GPCR_Rhodpsn_7TM"/>
</dbReference>
<feature type="domain" description="G-protein coupled receptors family 1 profile" evidence="11">
    <location>
        <begin position="1253"/>
        <end position="1509"/>
    </location>
</feature>
<feature type="transmembrane region" description="Helical" evidence="8">
    <location>
        <begin position="1273"/>
        <end position="1297"/>
    </location>
</feature>
<name>A0A813V1U3_9BILA</name>
<feature type="disulfide bond" evidence="6">
    <location>
        <begin position="996"/>
        <end position="1005"/>
    </location>
</feature>
<dbReference type="PRINTS" id="PR00261">
    <property type="entry name" value="LDLRECEPTOR"/>
</dbReference>
<dbReference type="OrthoDB" id="6516201at2759"/>
<keyword evidence="6" id="KW-0245">EGF-like domain</keyword>
<accession>A0A813V1U3</accession>
<comment type="subcellular location">
    <subcellularLocation>
        <location evidence="1">Membrane</location>
    </subcellularLocation>
</comment>
<dbReference type="InterPro" id="IPR002172">
    <property type="entry name" value="LDrepeatLR_classA_rpt"/>
</dbReference>
<evidence type="ECO:0008006" key="15">
    <source>
        <dbReference type="Google" id="ProtNLM"/>
    </source>
</evidence>
<dbReference type="PROSITE" id="PS50262">
    <property type="entry name" value="G_PROTEIN_RECEP_F1_2"/>
    <property type="match status" value="1"/>
</dbReference>
<dbReference type="SUPFAM" id="SSF57424">
    <property type="entry name" value="LDL receptor-like module"/>
    <property type="match status" value="2"/>
</dbReference>
<evidence type="ECO:0000256" key="6">
    <source>
        <dbReference type="PROSITE-ProRule" id="PRU00076"/>
    </source>
</evidence>
<feature type="disulfide bond" evidence="7">
    <location>
        <begin position="224"/>
        <end position="236"/>
    </location>
</feature>
<dbReference type="Pfam" id="PF00008">
    <property type="entry name" value="EGF"/>
    <property type="match status" value="1"/>
</dbReference>
<evidence type="ECO:0000256" key="9">
    <source>
        <dbReference type="SAM" id="SignalP"/>
    </source>
</evidence>
<dbReference type="Gene3D" id="4.10.400.10">
    <property type="entry name" value="Low-density Lipoprotein Receptor"/>
    <property type="match status" value="2"/>
</dbReference>
<dbReference type="EMBL" id="CAJNOM010000023">
    <property type="protein sequence ID" value="CAF0831558.1"/>
    <property type="molecule type" value="Genomic_DNA"/>
</dbReference>
<dbReference type="SMART" id="SM00181">
    <property type="entry name" value="EGF"/>
    <property type="match status" value="3"/>
</dbReference>
<dbReference type="PROSITE" id="PS50026">
    <property type="entry name" value="EGF_3"/>
    <property type="match status" value="1"/>
</dbReference>
<dbReference type="SMART" id="SM00192">
    <property type="entry name" value="LDLa"/>
    <property type="match status" value="6"/>
</dbReference>
<evidence type="ECO:0000256" key="5">
    <source>
        <dbReference type="ARBA" id="ARBA00023157"/>
    </source>
</evidence>
<dbReference type="SUPFAM" id="SSF57196">
    <property type="entry name" value="EGF/Laminin"/>
    <property type="match status" value="1"/>
</dbReference>
<keyword evidence="9" id="KW-0732">Signal</keyword>
<keyword evidence="2 8" id="KW-0812">Transmembrane</keyword>
<evidence type="ECO:0000259" key="11">
    <source>
        <dbReference type="PROSITE" id="PS50262"/>
    </source>
</evidence>
<dbReference type="PANTHER" id="PTHR24033">
    <property type="entry name" value="EGF-LIKE DOMAIN-CONTAINING PROTEIN"/>
    <property type="match status" value="1"/>
</dbReference>
<reference evidence="12" key="1">
    <citation type="submission" date="2021-02" db="EMBL/GenBank/DDBJ databases">
        <authorList>
            <person name="Nowell W R."/>
        </authorList>
    </citation>
    <scope>NUCLEOTIDE SEQUENCE</scope>
</reference>
<evidence type="ECO:0000256" key="7">
    <source>
        <dbReference type="PROSITE-ProRule" id="PRU00124"/>
    </source>
</evidence>
<protein>
    <recommendedName>
        <fullName evidence="15">G-protein coupled receptors family 1 profile domain-containing protein</fullName>
    </recommendedName>
</protein>
<dbReference type="PANTHER" id="PTHR24033:SF151">
    <property type="entry name" value="NOTCH 2"/>
    <property type="match status" value="1"/>
</dbReference>
<dbReference type="SUPFAM" id="SSF81321">
    <property type="entry name" value="Family A G protein-coupled receptor-like"/>
    <property type="match status" value="1"/>
</dbReference>
<keyword evidence="5 6" id="KW-1015">Disulfide bond</keyword>
<organism evidence="12 14">
    <name type="scientific">Adineta steineri</name>
    <dbReference type="NCBI Taxonomy" id="433720"/>
    <lineage>
        <taxon>Eukaryota</taxon>
        <taxon>Metazoa</taxon>
        <taxon>Spiralia</taxon>
        <taxon>Gnathifera</taxon>
        <taxon>Rotifera</taxon>
        <taxon>Eurotatoria</taxon>
        <taxon>Bdelloidea</taxon>
        <taxon>Adinetida</taxon>
        <taxon>Adinetidae</taxon>
        <taxon>Adineta</taxon>
    </lineage>
</organism>
<feature type="transmembrane region" description="Helical" evidence="8">
    <location>
        <begin position="1410"/>
        <end position="1430"/>
    </location>
</feature>
<sequence length="1545" mass="179918">MNIFLLFNIVIIIDDVVMKSELNTWQPFNNLYNTDVMINDISHDCFYLSITDKSKLNEKEYEVHQIIEYCIRTSREEIEVNSDENSISSILTFDELKKKNVTEKNLMEWSTPIDLIERYEHFLKMNKSSSNEVFYNCTRPWFGPFCQYKFIANQTFAKMIETIDSCSNLIEYVNTTFSCYIHLKCNRGSPYICLDWREICDGKVDCLDGGEDEKHCLELELNTCEENEYQCRNGMCINKVFLLDELTSFISPECLDRSDEHFSYSRCEFIPLFTCKDIMSPFPSRFACGDGNYLLSHMPRKRSECRNNRDQVWNFLVGWHNNKDTRFPRCFKILVCTSVMFSLNEFDEYCKHLCENVKECKIQIVHSCPAAFIAPTIPVWGGHVRLGYFSNQTFTYSSEATPTFVCYDQKRCPFIIPTLIVENSTCIHIDALKLSSDSDFYKLFISCNQLFESENDTHCQDLTMLRCLGTNKCIPKRRIMDGILDCYRNFDESISANSCALNDTDRFPCTSEQKCLRPILVGDRHAQCMGKEDEFALDGIITDIHELPFSAICDNWTDISNLTNETDETHCEEWQCVNQYTRCNKVWNCAKGIDEINCSSSFQCSADEHPCLTGKNRTMGCLHMKQADDGIINCLGATDERSYCKLQSPRNSSKNYRCWNHTKCVEVSDRCRSCNNCNNIDQLCDHFHSEIVTYLDSAQNILFHFKASFSHTSSLNFPPMQLPSSVQKYRQHRIVDNMKIDTRIYQNDPRAPLCRQGVVILVGKDERVHCLCSSHYYGNFCQYQNQRVILTIRIRQESLEKFHVIGIVIRLVDHTGLIHSYEQITYLPLINCDAKYNLHLLYQDRPKDMTKNYSVYIDAYNKRNLTYITSWIFPVQFLFMPVNRMSVLLTVPKYQDCRLLCSDKYLESLRNVNPDSCQCHSDRTTSISIIKYKCNCSPGSICVGFTNNRSICLCSLTKVGPRCYLNSICQMDTCKNKGICVPSDPRHSLANFTCVCPEGFSGKTCEDKDVQIDMSFSDVEPTQSLLIHFIKVIKLEEMSKDQAPTRITIFKKIQFYQKIITFYMALEFHLVFVQLENVYYLIVLQHEHTPSIVISTQISLSQRCRHIRELDKVIADYPILHRVKYYHTVCKNHSHLMCFHDNETFMCLCTQERHANCFHFDFNMTYDCLGHNDCQNEAQCFQDHPHCPSKTMCKCRECFYGDKCQFTTKHSGLSLDSILGYHIYPNLSINEQSPPVKISIALAILILIIGLISGILSNLTFQIKSTRVIGCGLYLYCSSITSILILIFLNIKLWFLILSQMNIITGRSFLWFNCRSIEYLLRFLLATNDWLYACVTVERFLVIFLGVRFNKTTSKQYAKRTVWIILLSTAATIVHDPIHRRLIDDSEEERTWCVLRITPQVEIYDRFINIFHFLIPFSLNFILAIGIIFLTARQRSAVQHEVTFKQQLRKQLSQHKHLILSSILLVILAVPRLVISFLPNCMKSAKEYKFFLAGYFVSFIPPILHFFIFVLTSEIYKKEFEIMIKQKWRAFRLRLNPNYQLSSRN</sequence>
<comment type="caution">
    <text evidence="6">Lacks conserved residue(s) required for the propagation of feature annotation.</text>
</comment>
<feature type="transmembrane region" description="Helical" evidence="8">
    <location>
        <begin position="1458"/>
        <end position="1478"/>
    </location>
</feature>
<feature type="transmembrane region" description="Helical" evidence="8">
    <location>
        <begin position="1330"/>
        <end position="1349"/>
    </location>
</feature>
<dbReference type="Proteomes" id="UP000663832">
    <property type="component" value="Unassembled WGS sequence"/>
</dbReference>
<feature type="signal peptide" evidence="9">
    <location>
        <begin position="1"/>
        <end position="18"/>
    </location>
</feature>
<dbReference type="PROSITE" id="PS00022">
    <property type="entry name" value="EGF_1"/>
    <property type="match status" value="2"/>
</dbReference>
<evidence type="ECO:0000259" key="10">
    <source>
        <dbReference type="PROSITE" id="PS50026"/>
    </source>
</evidence>
<keyword evidence="4 8" id="KW-0472">Membrane</keyword>
<dbReference type="Gene3D" id="1.20.1070.10">
    <property type="entry name" value="Rhodopsin 7-helix transmembrane proteins"/>
    <property type="match status" value="1"/>
</dbReference>
<dbReference type="Gene3D" id="2.10.25.10">
    <property type="entry name" value="Laminin"/>
    <property type="match status" value="1"/>
</dbReference>
<dbReference type="CDD" id="cd00112">
    <property type="entry name" value="LDLa"/>
    <property type="match status" value="1"/>
</dbReference>
<evidence type="ECO:0000256" key="4">
    <source>
        <dbReference type="ARBA" id="ARBA00023136"/>
    </source>
</evidence>
<dbReference type="CDD" id="cd00054">
    <property type="entry name" value="EGF_CA"/>
    <property type="match status" value="1"/>
</dbReference>
<dbReference type="InterPro" id="IPR000742">
    <property type="entry name" value="EGF"/>
</dbReference>
<dbReference type="InterPro" id="IPR023415">
    <property type="entry name" value="LDLR_class-A_CS"/>
</dbReference>
<keyword evidence="3 8" id="KW-1133">Transmembrane helix</keyword>
<dbReference type="PROSITE" id="PS50068">
    <property type="entry name" value="LDLRA_2"/>
    <property type="match status" value="2"/>
</dbReference>
<evidence type="ECO:0000256" key="1">
    <source>
        <dbReference type="ARBA" id="ARBA00004370"/>
    </source>
</evidence>
<dbReference type="PROSITE" id="PS01209">
    <property type="entry name" value="LDLRA_1"/>
    <property type="match status" value="1"/>
</dbReference>
<dbReference type="PROSITE" id="PS01186">
    <property type="entry name" value="EGF_2"/>
    <property type="match status" value="1"/>
</dbReference>
<gene>
    <name evidence="13" type="ORF">BJG266_LOCUS8936</name>
    <name evidence="12" type="ORF">QVE165_LOCUS5813</name>
</gene>
<evidence type="ECO:0000256" key="3">
    <source>
        <dbReference type="ARBA" id="ARBA00022989"/>
    </source>
</evidence>
<keyword evidence="14" id="KW-1185">Reference proteome</keyword>
<proteinExistence type="predicted"/>